<dbReference type="EMBL" id="JAIQCV010000007">
    <property type="protein sequence ID" value="KAH1082809.1"/>
    <property type="molecule type" value="Genomic_DNA"/>
</dbReference>
<evidence type="ECO:0000313" key="2">
    <source>
        <dbReference type="Proteomes" id="UP000828251"/>
    </source>
</evidence>
<proteinExistence type="predicted"/>
<comment type="caution">
    <text evidence="1">The sequence shown here is derived from an EMBL/GenBank/DDBJ whole genome shotgun (WGS) entry which is preliminary data.</text>
</comment>
<dbReference type="Proteomes" id="UP000828251">
    <property type="component" value="Unassembled WGS sequence"/>
</dbReference>
<gene>
    <name evidence="1" type="ORF">J1N35_022570</name>
</gene>
<keyword evidence="2" id="KW-1185">Reference proteome</keyword>
<dbReference type="OrthoDB" id="1734886at2759"/>
<name>A0A9D4A3L3_9ROSI</name>
<protein>
    <submittedName>
        <fullName evidence="1">Uncharacterized protein</fullName>
    </submittedName>
</protein>
<reference evidence="1 2" key="1">
    <citation type="journal article" date="2021" name="Plant Biotechnol. J.">
        <title>Multi-omics assisted identification of the key and species-specific regulatory components of drought-tolerant mechanisms in Gossypium stocksii.</title>
        <authorList>
            <person name="Yu D."/>
            <person name="Ke L."/>
            <person name="Zhang D."/>
            <person name="Wu Y."/>
            <person name="Sun Y."/>
            <person name="Mei J."/>
            <person name="Sun J."/>
            <person name="Sun Y."/>
        </authorList>
    </citation>
    <scope>NUCLEOTIDE SEQUENCE [LARGE SCALE GENOMIC DNA]</scope>
    <source>
        <strain evidence="2">cv. E1</strain>
        <tissue evidence="1">Leaf</tissue>
    </source>
</reference>
<dbReference type="AlphaFoldDB" id="A0A9D4A3L3"/>
<evidence type="ECO:0000313" key="1">
    <source>
        <dbReference type="EMBL" id="KAH1082809.1"/>
    </source>
</evidence>
<organism evidence="1 2">
    <name type="scientific">Gossypium stocksii</name>
    <dbReference type="NCBI Taxonomy" id="47602"/>
    <lineage>
        <taxon>Eukaryota</taxon>
        <taxon>Viridiplantae</taxon>
        <taxon>Streptophyta</taxon>
        <taxon>Embryophyta</taxon>
        <taxon>Tracheophyta</taxon>
        <taxon>Spermatophyta</taxon>
        <taxon>Magnoliopsida</taxon>
        <taxon>eudicotyledons</taxon>
        <taxon>Gunneridae</taxon>
        <taxon>Pentapetalae</taxon>
        <taxon>rosids</taxon>
        <taxon>malvids</taxon>
        <taxon>Malvales</taxon>
        <taxon>Malvaceae</taxon>
        <taxon>Malvoideae</taxon>
        <taxon>Gossypium</taxon>
    </lineage>
</organism>
<sequence>MTTLMGYFVDVVDNEANLDQNSQIEMVFKSMSKDFVGFRASYNIGNKNPTLTQLMKELQSYKLILNSDQPVQRAEVKIVVTFSSKGKGNRTKKGKAKVSSSP</sequence>
<accession>A0A9D4A3L3</accession>